<sequence length="225" mass="23811">MAVSGAAATQAVRLGASAEIARVLGDTCWCCSCCICGCGLASPFPLCWAHEKCLCIRQHSTSGDDFCGPVGMISDISKYACWMSTCQFPPKPCRCGVCNVFLCGGSPTLPDLISPSQAESLDFFQNTFWLVFCCCHGMGFTRFSNPLVKASQKCCCVKSTWETADACGPEGCAFGANKALCLASYTACPPKMTPGIGCCGITCMGNLTDEREVMVAPRQVEMSGI</sequence>
<proteinExistence type="predicted"/>
<accession>A0A7S1PZC3</accession>
<gene>
    <name evidence="1" type="ORF">ACAT0790_LOCUS12303</name>
</gene>
<evidence type="ECO:0000313" key="1">
    <source>
        <dbReference type="EMBL" id="CAD9110782.1"/>
    </source>
</evidence>
<dbReference type="EMBL" id="HBGE01020427">
    <property type="protein sequence ID" value="CAD9110782.1"/>
    <property type="molecule type" value="Transcribed_RNA"/>
</dbReference>
<reference evidence="1" key="1">
    <citation type="submission" date="2021-01" db="EMBL/GenBank/DDBJ databases">
        <authorList>
            <person name="Corre E."/>
            <person name="Pelletier E."/>
            <person name="Niang G."/>
            <person name="Scheremetjew M."/>
            <person name="Finn R."/>
            <person name="Kale V."/>
            <person name="Holt S."/>
            <person name="Cochrane G."/>
            <person name="Meng A."/>
            <person name="Brown T."/>
            <person name="Cohen L."/>
        </authorList>
    </citation>
    <scope>NUCLEOTIDE SEQUENCE</scope>
    <source>
        <strain evidence="1">OF101</strain>
    </source>
</reference>
<dbReference type="AlphaFoldDB" id="A0A7S1PZC3"/>
<organism evidence="1">
    <name type="scientific">Alexandrium catenella</name>
    <name type="common">Red tide dinoflagellate</name>
    <name type="synonym">Gonyaulax catenella</name>
    <dbReference type="NCBI Taxonomy" id="2925"/>
    <lineage>
        <taxon>Eukaryota</taxon>
        <taxon>Sar</taxon>
        <taxon>Alveolata</taxon>
        <taxon>Dinophyceae</taxon>
        <taxon>Gonyaulacales</taxon>
        <taxon>Pyrocystaceae</taxon>
        <taxon>Alexandrium</taxon>
    </lineage>
</organism>
<name>A0A7S1PZC3_ALECA</name>
<protein>
    <submittedName>
        <fullName evidence="1">Uncharacterized protein</fullName>
    </submittedName>
</protein>